<gene>
    <name evidence="1" type="ORF">BI49514_00623</name>
</gene>
<dbReference type="AlphaFoldDB" id="A0A2H1I3W2"/>
<dbReference type="InterPro" id="IPR022292">
    <property type="entry name" value="CHP03843"/>
</dbReference>
<reference evidence="2" key="1">
    <citation type="submission" date="2017-03" db="EMBL/GenBank/DDBJ databases">
        <authorList>
            <person name="Monnet C."/>
        </authorList>
    </citation>
    <scope>NUCLEOTIDE SEQUENCE [LARGE SCALE GENOMIC DNA]</scope>
    <source>
        <strain evidence="2">ATCC 49514</strain>
    </source>
</reference>
<evidence type="ECO:0008006" key="3">
    <source>
        <dbReference type="Google" id="ProtNLM"/>
    </source>
</evidence>
<evidence type="ECO:0000313" key="2">
    <source>
        <dbReference type="Proteomes" id="UP000234382"/>
    </source>
</evidence>
<sequence>MMDHGILLDALAAGEWTEMGSIPRASNDTRLLVLEHEGRAIKAVYKPISGERPLHDFPAQTLALREVAAYRLSAALDLGVVPPTVLRDDLTAGRGSLQAYVEASDDDEAVTLSTVNAIPVDHTPIFALRTEDGRDLVLSHSLDESLRSIAFFDLLANNADRKAGHVITGSCLPTTAAADIGVFGIDNGLTFHNEEKLRTVLWGFSRTSFCAEEIDALQEVAAMDERLRTQLSDCLSADEIEALKDRGDRLLAAEFFPDAPDDRTVIPWPPI</sequence>
<proteinExistence type="predicted"/>
<keyword evidence="2" id="KW-1185">Reference proteome</keyword>
<protein>
    <recommendedName>
        <fullName evidence="3">Phosphatidylinositol 3-and 4-kinase</fullName>
    </recommendedName>
</protein>
<dbReference type="Proteomes" id="UP000234382">
    <property type="component" value="Unassembled WGS sequence"/>
</dbReference>
<organism evidence="1 2">
    <name type="scientific">Brevibacterium iodinum ATCC 49514</name>
    <dbReference type="NCBI Taxonomy" id="1255616"/>
    <lineage>
        <taxon>Bacteria</taxon>
        <taxon>Bacillati</taxon>
        <taxon>Actinomycetota</taxon>
        <taxon>Actinomycetes</taxon>
        <taxon>Micrococcales</taxon>
        <taxon>Brevibacteriaceae</taxon>
        <taxon>Brevibacterium</taxon>
    </lineage>
</organism>
<dbReference type="NCBIfam" id="TIGR03843">
    <property type="entry name" value="SCO1664 family protein"/>
    <property type="match status" value="1"/>
</dbReference>
<accession>A0A2H1I3W2</accession>
<dbReference type="EMBL" id="FXYX01000002">
    <property type="protein sequence ID" value="SMX69766.1"/>
    <property type="molecule type" value="Genomic_DNA"/>
</dbReference>
<evidence type="ECO:0000313" key="1">
    <source>
        <dbReference type="EMBL" id="SMX69766.1"/>
    </source>
</evidence>
<name>A0A2H1I3W2_9MICO</name>